<feature type="domain" description="BD-FAE-like" evidence="3">
    <location>
        <begin position="82"/>
        <end position="181"/>
    </location>
</feature>
<comment type="caution">
    <text evidence="4">The sequence shown here is derived from an EMBL/GenBank/DDBJ whole genome shotgun (WGS) entry which is preliminary data.</text>
</comment>
<keyword evidence="5" id="KW-1185">Reference proteome</keyword>
<accession>A0A225SRV2</accession>
<sequence length="308" mass="33319">MNRRHFSLALASALLAPLKAVAAADTVFLDYSQDDLDKAYDQRNWAANAGEVIKRYSTDSIAARAKYPPRTERYGQSEAETLDIFAPAGARGLPVMVFVHGGAWRALSKDDSAAPVSSFVEHGCLYVALNFANIPAVRLPDMASQCRLAMLWICANIARFGGDPQRIFVSGHSSGGHLAATLLATDWKSLGAPADLIKGGVVMSGMMELYPVLLSSRSGYVKVSAAEVEALSPMRHLDRIACPVIVVHGDQESPEFKRQANVFAEALSGMGRLRAQFVLRGKNHFEVPEAFNDASHPLTMNVLAMMKG</sequence>
<evidence type="ECO:0000313" key="5">
    <source>
        <dbReference type="Proteomes" id="UP000214747"/>
    </source>
</evidence>
<dbReference type="PANTHER" id="PTHR48081:SF33">
    <property type="entry name" value="KYNURENINE FORMAMIDASE"/>
    <property type="match status" value="1"/>
</dbReference>
<dbReference type="InterPro" id="IPR050300">
    <property type="entry name" value="GDXG_lipolytic_enzyme"/>
</dbReference>
<dbReference type="Proteomes" id="UP000214747">
    <property type="component" value="Unassembled WGS sequence"/>
</dbReference>
<feature type="signal peptide" evidence="2">
    <location>
        <begin position="1"/>
        <end position="22"/>
    </location>
</feature>
<dbReference type="Pfam" id="PF20434">
    <property type="entry name" value="BD-FAE"/>
    <property type="match status" value="1"/>
</dbReference>
<dbReference type="InterPro" id="IPR049492">
    <property type="entry name" value="BD-FAE-like_dom"/>
</dbReference>
<feature type="chain" id="PRO_5012872442" evidence="2">
    <location>
        <begin position="23"/>
        <end position="308"/>
    </location>
</feature>
<dbReference type="PANTHER" id="PTHR48081">
    <property type="entry name" value="AB HYDROLASE SUPERFAMILY PROTEIN C4A8.06C"/>
    <property type="match status" value="1"/>
</dbReference>
<evidence type="ECO:0000259" key="3">
    <source>
        <dbReference type="Pfam" id="PF20434"/>
    </source>
</evidence>
<dbReference type="Gene3D" id="3.40.50.1820">
    <property type="entry name" value="alpha/beta hydrolase"/>
    <property type="match status" value="1"/>
</dbReference>
<keyword evidence="2" id="KW-0732">Signal</keyword>
<evidence type="ECO:0000256" key="1">
    <source>
        <dbReference type="ARBA" id="ARBA00022801"/>
    </source>
</evidence>
<protein>
    <submittedName>
        <fullName evidence="4">Esterase</fullName>
    </submittedName>
</protein>
<keyword evidence="1" id="KW-0378">Hydrolase</keyword>
<dbReference type="EMBL" id="NJGV01000019">
    <property type="protein sequence ID" value="OWY33259.1"/>
    <property type="molecule type" value="Genomic_DNA"/>
</dbReference>
<name>A0A225SRV2_9BURK</name>
<dbReference type="PROSITE" id="PS00122">
    <property type="entry name" value="CARBOXYLESTERASE_B_1"/>
    <property type="match status" value="1"/>
</dbReference>
<evidence type="ECO:0000313" key="4">
    <source>
        <dbReference type="EMBL" id="OWY33259.1"/>
    </source>
</evidence>
<dbReference type="InterPro" id="IPR019826">
    <property type="entry name" value="Carboxylesterase_B_AS"/>
</dbReference>
<gene>
    <name evidence="4" type="ORF">CEJ45_17560</name>
</gene>
<dbReference type="GO" id="GO:0016787">
    <property type="term" value="F:hydrolase activity"/>
    <property type="evidence" value="ECO:0007669"/>
    <property type="project" value="UniProtKB-KW"/>
</dbReference>
<dbReference type="AlphaFoldDB" id="A0A225SRV2"/>
<dbReference type="InterPro" id="IPR029058">
    <property type="entry name" value="AB_hydrolase_fold"/>
</dbReference>
<organism evidence="4 5">
    <name type="scientific">Herbaspirillum aquaticum</name>
    <dbReference type="NCBI Taxonomy" id="568783"/>
    <lineage>
        <taxon>Bacteria</taxon>
        <taxon>Pseudomonadati</taxon>
        <taxon>Pseudomonadota</taxon>
        <taxon>Betaproteobacteria</taxon>
        <taxon>Burkholderiales</taxon>
        <taxon>Oxalobacteraceae</taxon>
        <taxon>Herbaspirillum</taxon>
    </lineage>
</organism>
<evidence type="ECO:0000256" key="2">
    <source>
        <dbReference type="SAM" id="SignalP"/>
    </source>
</evidence>
<dbReference type="RefSeq" id="WP_088756329.1">
    <property type="nucleotide sequence ID" value="NZ_NJGV01000019.1"/>
</dbReference>
<reference evidence="4 5" key="1">
    <citation type="journal article" date="2010" name="Int. J. Syst. Evol. Microbiol.">
        <title>Reclassification of Herbaspirillum putei as a later heterotypic synonym of Herbaspirillum huttiense, with the description of H. huttiense subsp. huttiense subsp. nov. and H. huttiense subsp. putei subsp. nov., comb. nov., and description of Herbaspirillum aquaticum sp. nov.</title>
        <authorList>
            <person name="Dobritsa A.P."/>
            <person name="Reddy M.C."/>
            <person name="Samadpour M."/>
        </authorList>
    </citation>
    <scope>NUCLEOTIDE SEQUENCE [LARGE SCALE GENOMIC DNA]</scope>
    <source>
        <strain evidence="4 5">IEH 4430</strain>
    </source>
</reference>
<proteinExistence type="predicted"/>
<dbReference type="SUPFAM" id="SSF53474">
    <property type="entry name" value="alpha/beta-Hydrolases"/>
    <property type="match status" value="1"/>
</dbReference>